<evidence type="ECO:0000313" key="2">
    <source>
        <dbReference type="EMBL" id="RJS45290.1"/>
    </source>
</evidence>
<feature type="transmembrane region" description="Helical" evidence="1">
    <location>
        <begin position="158"/>
        <end position="180"/>
    </location>
</feature>
<keyword evidence="1" id="KW-0472">Membrane</keyword>
<sequence>MNSNNPVFNNSPAFNGQGASTYGNQTYPGAGAAYPAPGQQYGDASSWGTGTPGAPVQADRALTIDDVVQKTGISLGLVVVVAAALWFGTGDISTADGNYGMLIGLTAVGMIGGLIIGLVAAFKKSMLSPGLVLAYAALEGLFMGGISKVIQAQVDSPIVMQAILGTIAAAGGMLAAYKFFNIKIGDKFRRGFIAASFGFLGLMLLEMVLSAFGNGLGLFGDGGMGFVFALAGLGFGVVGLLLDFDMVERGIAAGVSQRFAWTAAFGLTASLVMVYFYLLRLLSILNQD</sequence>
<dbReference type="EMBL" id="QYRP01000002">
    <property type="protein sequence ID" value="RJS45290.1"/>
    <property type="molecule type" value="Genomic_DNA"/>
</dbReference>
<name>A0A3A5HB84_9ACTN</name>
<feature type="transmembrane region" description="Helical" evidence="1">
    <location>
        <begin position="132"/>
        <end position="152"/>
    </location>
</feature>
<protein>
    <submittedName>
        <fullName evidence="2">Bax inhibitor-1/YccA family protein</fullName>
    </submittedName>
</protein>
<gene>
    <name evidence="2" type="ORF">D4739_03020</name>
</gene>
<keyword evidence="3" id="KW-1185">Reference proteome</keyword>
<feature type="transmembrane region" description="Helical" evidence="1">
    <location>
        <begin position="99"/>
        <end position="120"/>
    </location>
</feature>
<comment type="caution">
    <text evidence="2">The sequence shown here is derived from an EMBL/GenBank/DDBJ whole genome shotgun (WGS) entry which is preliminary data.</text>
</comment>
<dbReference type="AlphaFoldDB" id="A0A3A5HB84"/>
<dbReference type="PANTHER" id="PTHR41282">
    <property type="entry name" value="CONSERVED TRANSMEMBRANE PROTEIN-RELATED"/>
    <property type="match status" value="1"/>
</dbReference>
<keyword evidence="1" id="KW-1133">Transmembrane helix</keyword>
<accession>A0A3A5HB84</accession>
<evidence type="ECO:0000313" key="3">
    <source>
        <dbReference type="Proteomes" id="UP000276542"/>
    </source>
</evidence>
<keyword evidence="1" id="KW-0812">Transmembrane</keyword>
<proteinExistence type="predicted"/>
<feature type="transmembrane region" description="Helical" evidence="1">
    <location>
        <begin position="259"/>
        <end position="278"/>
    </location>
</feature>
<dbReference type="PIRSF" id="PIRSF009160">
    <property type="entry name" value="UCP009160"/>
    <property type="match status" value="1"/>
</dbReference>
<dbReference type="Pfam" id="PF12811">
    <property type="entry name" value="BaxI_1"/>
    <property type="match status" value="1"/>
</dbReference>
<dbReference type="RefSeq" id="WP_120059191.1">
    <property type="nucleotide sequence ID" value="NZ_QYRP01000002.1"/>
</dbReference>
<dbReference type="PANTHER" id="PTHR41282:SF1">
    <property type="entry name" value="CONSERVED TRANSMEMBRANE PROTEIN-RELATED"/>
    <property type="match status" value="1"/>
</dbReference>
<reference evidence="3" key="1">
    <citation type="submission" date="2018-09" db="EMBL/GenBank/DDBJ databases">
        <authorList>
            <person name="Zhu H."/>
        </authorList>
    </citation>
    <scope>NUCLEOTIDE SEQUENCE [LARGE SCALE GENOMIC DNA]</scope>
    <source>
        <strain evidence="3">K1W22B-1</strain>
    </source>
</reference>
<dbReference type="OrthoDB" id="116480at2"/>
<feature type="transmembrane region" description="Helical" evidence="1">
    <location>
        <begin position="224"/>
        <end position="247"/>
    </location>
</feature>
<feature type="transmembrane region" description="Helical" evidence="1">
    <location>
        <begin position="67"/>
        <end position="87"/>
    </location>
</feature>
<dbReference type="Proteomes" id="UP000276542">
    <property type="component" value="Unassembled WGS sequence"/>
</dbReference>
<evidence type="ECO:0000256" key="1">
    <source>
        <dbReference type="SAM" id="Phobius"/>
    </source>
</evidence>
<feature type="transmembrane region" description="Helical" evidence="1">
    <location>
        <begin position="192"/>
        <end position="212"/>
    </location>
</feature>
<organism evidence="2 3">
    <name type="scientific">Nocardioides cavernaquae</name>
    <dbReference type="NCBI Taxonomy" id="2321396"/>
    <lineage>
        <taxon>Bacteria</taxon>
        <taxon>Bacillati</taxon>
        <taxon>Actinomycetota</taxon>
        <taxon>Actinomycetes</taxon>
        <taxon>Propionibacteriales</taxon>
        <taxon>Nocardioidaceae</taxon>
        <taxon>Nocardioides</taxon>
    </lineage>
</organism>
<dbReference type="InterPro" id="IPR010539">
    <property type="entry name" value="BaxI_1-like"/>
</dbReference>